<proteinExistence type="inferred from homology"/>
<protein>
    <recommendedName>
        <fullName evidence="6">alpha-1,2-Mannosidase</fullName>
        <ecNumber evidence="6">3.2.1.-</ecNumber>
    </recommendedName>
</protein>
<dbReference type="SUPFAM" id="SSF48225">
    <property type="entry name" value="Seven-hairpin glycosidases"/>
    <property type="match status" value="1"/>
</dbReference>
<dbReference type="AlphaFoldDB" id="A0A812M9B8"/>
<dbReference type="GO" id="GO:0004571">
    <property type="term" value="F:mannosyl-oligosaccharide 1,2-alpha-mannosidase activity"/>
    <property type="evidence" value="ECO:0007669"/>
    <property type="project" value="InterPro"/>
</dbReference>
<dbReference type="InterPro" id="IPR001382">
    <property type="entry name" value="Glyco_hydro_47"/>
</dbReference>
<keyword evidence="5" id="KW-1015">Disulfide bond</keyword>
<evidence type="ECO:0000313" key="8">
    <source>
        <dbReference type="Proteomes" id="UP000604046"/>
    </source>
</evidence>
<reference evidence="7" key="1">
    <citation type="submission" date="2021-02" db="EMBL/GenBank/DDBJ databases">
        <authorList>
            <person name="Dougan E. K."/>
            <person name="Rhodes N."/>
            <person name="Thang M."/>
            <person name="Chan C."/>
        </authorList>
    </citation>
    <scope>NUCLEOTIDE SEQUENCE</scope>
</reference>
<dbReference type="InterPro" id="IPR036026">
    <property type="entry name" value="Seven-hairpin_glycosidases"/>
</dbReference>
<evidence type="ECO:0000256" key="5">
    <source>
        <dbReference type="ARBA" id="ARBA00023157"/>
    </source>
</evidence>
<comment type="similarity">
    <text evidence="3 6">Belongs to the glycosyl hydrolase 47 family.</text>
</comment>
<dbReference type="PANTHER" id="PTHR11742:SF6">
    <property type="entry name" value="MANNOSYL-OLIGOSACCHARIDE ALPHA-1,2-MANNOSIDASE IA-RELATED"/>
    <property type="match status" value="1"/>
</dbReference>
<dbReference type="EMBL" id="CAJNDS010001391">
    <property type="protein sequence ID" value="CAE7257625.1"/>
    <property type="molecule type" value="Genomic_DNA"/>
</dbReference>
<accession>A0A812M9B8</accession>
<organism evidence="7 8">
    <name type="scientific">Symbiodinium natans</name>
    <dbReference type="NCBI Taxonomy" id="878477"/>
    <lineage>
        <taxon>Eukaryota</taxon>
        <taxon>Sar</taxon>
        <taxon>Alveolata</taxon>
        <taxon>Dinophyceae</taxon>
        <taxon>Suessiales</taxon>
        <taxon>Symbiodiniaceae</taxon>
        <taxon>Symbiodinium</taxon>
    </lineage>
</organism>
<gene>
    <name evidence="7" type="primary">MNS1</name>
    <name evidence="7" type="ORF">SNAT2548_LOCUS13340</name>
</gene>
<dbReference type="Pfam" id="PF01532">
    <property type="entry name" value="Glyco_hydro_47"/>
    <property type="match status" value="1"/>
</dbReference>
<dbReference type="GO" id="GO:0005783">
    <property type="term" value="C:endoplasmic reticulum"/>
    <property type="evidence" value="ECO:0007669"/>
    <property type="project" value="TreeGrafter"/>
</dbReference>
<keyword evidence="8" id="KW-1185">Reference proteome</keyword>
<keyword evidence="4 6" id="KW-0378">Hydrolase</keyword>
<dbReference type="Gene3D" id="1.50.10.10">
    <property type="match status" value="1"/>
</dbReference>
<evidence type="ECO:0000256" key="1">
    <source>
        <dbReference type="ARBA" id="ARBA00001913"/>
    </source>
</evidence>
<dbReference type="GO" id="GO:0000139">
    <property type="term" value="C:Golgi membrane"/>
    <property type="evidence" value="ECO:0007669"/>
    <property type="project" value="TreeGrafter"/>
</dbReference>
<name>A0A812M9B8_9DINO</name>
<dbReference type="Proteomes" id="UP000604046">
    <property type="component" value="Unassembled WGS sequence"/>
</dbReference>
<dbReference type="GO" id="GO:0005975">
    <property type="term" value="P:carbohydrate metabolic process"/>
    <property type="evidence" value="ECO:0007669"/>
    <property type="project" value="InterPro"/>
</dbReference>
<evidence type="ECO:0000256" key="2">
    <source>
        <dbReference type="ARBA" id="ARBA00004922"/>
    </source>
</evidence>
<dbReference type="InterPro" id="IPR050749">
    <property type="entry name" value="Glycosyl_Hydrolase_47"/>
</dbReference>
<dbReference type="OrthoDB" id="432170at2759"/>
<sequence>MYLAEEAFLARRQALSMMRHVWRNYETHAFARDELRPVSGKGQDSWGGIGQTLVDALDTLWLMGFREALGHWGLVQVHIGFREISCA</sequence>
<comment type="cofactor">
    <cofactor evidence="1">
        <name>Ca(2+)</name>
        <dbReference type="ChEBI" id="CHEBI:29108"/>
    </cofactor>
</comment>
<evidence type="ECO:0000256" key="3">
    <source>
        <dbReference type="ARBA" id="ARBA00007658"/>
    </source>
</evidence>
<dbReference type="EC" id="3.2.1.-" evidence="6"/>
<evidence type="ECO:0000313" key="7">
    <source>
        <dbReference type="EMBL" id="CAE7257625.1"/>
    </source>
</evidence>
<dbReference type="InterPro" id="IPR012341">
    <property type="entry name" value="6hp_glycosidase-like_sf"/>
</dbReference>
<comment type="pathway">
    <text evidence="2">Protein modification; protein glycosylation.</text>
</comment>
<dbReference type="GO" id="GO:0005509">
    <property type="term" value="F:calcium ion binding"/>
    <property type="evidence" value="ECO:0007669"/>
    <property type="project" value="InterPro"/>
</dbReference>
<keyword evidence="6" id="KW-0326">Glycosidase</keyword>
<dbReference type="PRINTS" id="PR00747">
    <property type="entry name" value="GLYHDRLASE47"/>
</dbReference>
<evidence type="ECO:0000256" key="6">
    <source>
        <dbReference type="RuleBase" id="RU361193"/>
    </source>
</evidence>
<evidence type="ECO:0000256" key="4">
    <source>
        <dbReference type="ARBA" id="ARBA00022801"/>
    </source>
</evidence>
<dbReference type="PANTHER" id="PTHR11742">
    <property type="entry name" value="MANNOSYL-OLIGOSACCHARIDE ALPHA-1,2-MANNOSIDASE-RELATED"/>
    <property type="match status" value="1"/>
</dbReference>
<comment type="caution">
    <text evidence="7">The sequence shown here is derived from an EMBL/GenBank/DDBJ whole genome shotgun (WGS) entry which is preliminary data.</text>
</comment>